<gene>
    <name evidence="1" type="ORF">BK809_0006748</name>
</gene>
<evidence type="ECO:0000313" key="2">
    <source>
        <dbReference type="Proteomes" id="UP000190776"/>
    </source>
</evidence>
<name>A0A1S8B4Z3_9PEZI</name>
<dbReference type="EMBL" id="MSZU01000114">
    <property type="protein sequence ID" value="OMP82438.1"/>
    <property type="molecule type" value="Genomic_DNA"/>
</dbReference>
<organism evidence="1 2">
    <name type="scientific">Diplodia seriata</name>
    <dbReference type="NCBI Taxonomy" id="420778"/>
    <lineage>
        <taxon>Eukaryota</taxon>
        <taxon>Fungi</taxon>
        <taxon>Dikarya</taxon>
        <taxon>Ascomycota</taxon>
        <taxon>Pezizomycotina</taxon>
        <taxon>Dothideomycetes</taxon>
        <taxon>Dothideomycetes incertae sedis</taxon>
        <taxon>Botryosphaeriales</taxon>
        <taxon>Botryosphaeriaceae</taxon>
        <taxon>Diplodia</taxon>
    </lineage>
</organism>
<sequence>MIARGTAEECPGDVITLAKSVIANNGNAEYEDMLYPATFDSVASTQQGMNATKGVRRRARSRGSFSWATLRSVSPHGRGRTAPFPIPY</sequence>
<accession>A0A1S8B4Z3</accession>
<evidence type="ECO:0000313" key="1">
    <source>
        <dbReference type="EMBL" id="OMP82438.1"/>
    </source>
</evidence>
<comment type="caution">
    <text evidence="1">The sequence shown here is derived from an EMBL/GenBank/DDBJ whole genome shotgun (WGS) entry which is preliminary data.</text>
</comment>
<reference evidence="1 2" key="1">
    <citation type="submission" date="2017-01" db="EMBL/GenBank/DDBJ databases">
        <title>Draft genome sequence of Diplodia seriata F98.1, a fungal species involved in grapevine trunk diseases.</title>
        <authorList>
            <person name="Robert-Siegwald G."/>
            <person name="Vallet J."/>
            <person name="Abou-Mansour E."/>
            <person name="Xu J."/>
            <person name="Rey P."/>
            <person name="Bertsch C."/>
            <person name="Rego C."/>
            <person name="Larignon P."/>
            <person name="Fontaine F."/>
            <person name="Lebrun M.-H."/>
        </authorList>
    </citation>
    <scope>NUCLEOTIDE SEQUENCE [LARGE SCALE GENOMIC DNA]</scope>
    <source>
        <strain evidence="1 2">F98.1</strain>
    </source>
</reference>
<dbReference type="Proteomes" id="UP000190776">
    <property type="component" value="Unassembled WGS sequence"/>
</dbReference>
<dbReference type="AlphaFoldDB" id="A0A1S8B4Z3"/>
<protein>
    <submittedName>
        <fullName evidence="1">Uncharacterized protein</fullName>
    </submittedName>
</protein>
<proteinExistence type="predicted"/>